<evidence type="ECO:0000256" key="4">
    <source>
        <dbReference type="ARBA" id="ARBA00023121"/>
    </source>
</evidence>
<evidence type="ECO:0000313" key="8">
    <source>
        <dbReference type="EMBL" id="KAL0315545.1"/>
    </source>
</evidence>
<evidence type="ECO:0000256" key="1">
    <source>
        <dbReference type="ARBA" id="ARBA00004370"/>
    </source>
</evidence>
<dbReference type="SMART" id="SM00239">
    <property type="entry name" value="C2"/>
    <property type="match status" value="1"/>
</dbReference>
<dbReference type="SUPFAM" id="SSF49562">
    <property type="entry name" value="C2 domain (Calcium/lipid-binding domain, CaLB)"/>
    <property type="match status" value="1"/>
</dbReference>
<dbReference type="Gene3D" id="2.60.40.150">
    <property type="entry name" value="C2 domain"/>
    <property type="match status" value="1"/>
</dbReference>
<accession>A0AAW2L8U3</accession>
<dbReference type="PANTHER" id="PTHR10774:SF149">
    <property type="entry name" value="SYNAPTOTAGMIN-5"/>
    <property type="match status" value="1"/>
</dbReference>
<dbReference type="PANTHER" id="PTHR10774">
    <property type="entry name" value="EXTENDED SYNAPTOTAGMIN-RELATED"/>
    <property type="match status" value="1"/>
</dbReference>
<dbReference type="PROSITE" id="PS50004">
    <property type="entry name" value="C2"/>
    <property type="match status" value="1"/>
</dbReference>
<comment type="caution">
    <text evidence="8">The sequence shown here is derived from an EMBL/GenBank/DDBJ whole genome shotgun (WGS) entry which is preliminary data.</text>
</comment>
<dbReference type="InterPro" id="IPR045050">
    <property type="entry name" value="Synaptotagmin_plant"/>
</dbReference>
<evidence type="ECO:0000256" key="2">
    <source>
        <dbReference type="ARBA" id="ARBA00022448"/>
    </source>
</evidence>
<dbReference type="InterPro" id="IPR035892">
    <property type="entry name" value="C2_domain_sf"/>
</dbReference>
<name>A0AAW2L8U3_SESRA</name>
<evidence type="ECO:0000259" key="7">
    <source>
        <dbReference type="PROSITE" id="PS51847"/>
    </source>
</evidence>
<dbReference type="PRINTS" id="PR00360">
    <property type="entry name" value="C2DOMAIN"/>
</dbReference>
<keyword evidence="5" id="KW-0472">Membrane</keyword>
<dbReference type="AlphaFoldDB" id="A0AAW2L8U3"/>
<dbReference type="GO" id="GO:0006869">
    <property type="term" value="P:lipid transport"/>
    <property type="evidence" value="ECO:0007669"/>
    <property type="project" value="UniProtKB-KW"/>
</dbReference>
<dbReference type="EMBL" id="JACGWJ010000025">
    <property type="protein sequence ID" value="KAL0315545.1"/>
    <property type="molecule type" value="Genomic_DNA"/>
</dbReference>
<sequence length="270" mass="30153">MSFVAGLVIGLVVGLALIVVFVRSENARSKQRSDLATTIAALARMTVEDSRKLLTPEYYPSWVVFSQRQKLTWLNLQLEKIWPYVDEAASELIKANVEPILEQYRPVILASLGFSKFTLGTVAPQFTGLVTKVLLVHLELLYCPNGMENGFTNPFAQKYSMTSLEKVFKDGAEGNGLVENGEGNKRRDVIVRGVLSVTVISADDLPPADLMGKADPYVVLTMKKTETKNKTRVVNESLNPVWNQTFDFVVEDGLHDMLILELWDHDTFGK</sequence>
<reference evidence="8" key="2">
    <citation type="journal article" date="2024" name="Plant">
        <title>Genomic evolution and insights into agronomic trait innovations of Sesamum species.</title>
        <authorList>
            <person name="Miao H."/>
            <person name="Wang L."/>
            <person name="Qu L."/>
            <person name="Liu H."/>
            <person name="Sun Y."/>
            <person name="Le M."/>
            <person name="Wang Q."/>
            <person name="Wei S."/>
            <person name="Zheng Y."/>
            <person name="Lin W."/>
            <person name="Duan Y."/>
            <person name="Cao H."/>
            <person name="Xiong S."/>
            <person name="Wang X."/>
            <person name="Wei L."/>
            <person name="Li C."/>
            <person name="Ma Q."/>
            <person name="Ju M."/>
            <person name="Zhao R."/>
            <person name="Li G."/>
            <person name="Mu C."/>
            <person name="Tian Q."/>
            <person name="Mei H."/>
            <person name="Zhang T."/>
            <person name="Gao T."/>
            <person name="Zhang H."/>
        </authorList>
    </citation>
    <scope>NUCLEOTIDE SEQUENCE</scope>
    <source>
        <strain evidence="8">G02</strain>
    </source>
</reference>
<dbReference type="InterPro" id="IPR000008">
    <property type="entry name" value="C2_dom"/>
</dbReference>
<dbReference type="CDD" id="cd00030">
    <property type="entry name" value="C2"/>
    <property type="match status" value="1"/>
</dbReference>
<proteinExistence type="predicted"/>
<feature type="domain" description="SMP-LTD" evidence="7">
    <location>
        <begin position="67"/>
        <end position="270"/>
    </location>
</feature>
<dbReference type="GO" id="GO:0005783">
    <property type="term" value="C:endoplasmic reticulum"/>
    <property type="evidence" value="ECO:0007669"/>
    <property type="project" value="TreeGrafter"/>
</dbReference>
<dbReference type="FunFam" id="2.60.40.150:FF:000100">
    <property type="entry name" value="Extended synaptotagmin-2"/>
    <property type="match status" value="1"/>
</dbReference>
<dbReference type="GO" id="GO:0016020">
    <property type="term" value="C:membrane"/>
    <property type="evidence" value="ECO:0007669"/>
    <property type="project" value="UniProtKB-SubCell"/>
</dbReference>
<dbReference type="PROSITE" id="PS51847">
    <property type="entry name" value="SMP"/>
    <property type="match status" value="1"/>
</dbReference>
<comment type="subcellular location">
    <subcellularLocation>
        <location evidence="1">Membrane</location>
    </subcellularLocation>
</comment>
<dbReference type="InterPro" id="IPR031468">
    <property type="entry name" value="SMP_LBD"/>
</dbReference>
<dbReference type="Pfam" id="PF00168">
    <property type="entry name" value="C2"/>
    <property type="match status" value="1"/>
</dbReference>
<reference evidence="8" key="1">
    <citation type="submission" date="2020-06" db="EMBL/GenBank/DDBJ databases">
        <authorList>
            <person name="Li T."/>
            <person name="Hu X."/>
            <person name="Zhang T."/>
            <person name="Song X."/>
            <person name="Zhang H."/>
            <person name="Dai N."/>
            <person name="Sheng W."/>
            <person name="Hou X."/>
            <person name="Wei L."/>
        </authorList>
    </citation>
    <scope>NUCLEOTIDE SEQUENCE</scope>
    <source>
        <strain evidence="8">G02</strain>
        <tissue evidence="8">Leaf</tissue>
    </source>
</reference>
<keyword evidence="2" id="KW-0813">Transport</keyword>
<keyword evidence="4" id="KW-0446">Lipid-binding</keyword>
<protein>
    <submittedName>
        <fullName evidence="8">Synaptotagmin-5</fullName>
    </submittedName>
</protein>
<evidence type="ECO:0000259" key="6">
    <source>
        <dbReference type="PROSITE" id="PS50004"/>
    </source>
</evidence>
<evidence type="ECO:0000256" key="3">
    <source>
        <dbReference type="ARBA" id="ARBA00023055"/>
    </source>
</evidence>
<gene>
    <name evidence="8" type="ORF">Sradi_5432700</name>
</gene>
<feature type="non-terminal residue" evidence="8">
    <location>
        <position position="270"/>
    </location>
</feature>
<keyword evidence="3" id="KW-0445">Lipid transport</keyword>
<evidence type="ECO:0000256" key="5">
    <source>
        <dbReference type="ARBA" id="ARBA00023136"/>
    </source>
</evidence>
<dbReference type="GO" id="GO:0008289">
    <property type="term" value="F:lipid binding"/>
    <property type="evidence" value="ECO:0007669"/>
    <property type="project" value="UniProtKB-KW"/>
</dbReference>
<feature type="domain" description="C2" evidence="6">
    <location>
        <begin position="173"/>
        <end position="270"/>
    </location>
</feature>
<organism evidence="8">
    <name type="scientific">Sesamum radiatum</name>
    <name type="common">Black benniseed</name>
    <dbReference type="NCBI Taxonomy" id="300843"/>
    <lineage>
        <taxon>Eukaryota</taxon>
        <taxon>Viridiplantae</taxon>
        <taxon>Streptophyta</taxon>
        <taxon>Embryophyta</taxon>
        <taxon>Tracheophyta</taxon>
        <taxon>Spermatophyta</taxon>
        <taxon>Magnoliopsida</taxon>
        <taxon>eudicotyledons</taxon>
        <taxon>Gunneridae</taxon>
        <taxon>Pentapetalae</taxon>
        <taxon>asterids</taxon>
        <taxon>lamiids</taxon>
        <taxon>Lamiales</taxon>
        <taxon>Pedaliaceae</taxon>
        <taxon>Sesamum</taxon>
    </lineage>
</organism>